<dbReference type="PIRSF" id="PIRSF003180">
    <property type="entry name" value="DiGMPpdiest_YuxH"/>
    <property type="match status" value="1"/>
</dbReference>
<sequence length="417" mass="44003">MTSAIAAASASHPEVAVVRQPILDSRRKVVGYELTFGEGSAPDGASGSGSSAPATSALLLDVFGDIGLERLVGAYPAWLSVARDWLVEVGMPPLRPDRAVLQIAAYPCRDDLLSTLQRLSRSGYSIALEKYDGRDDLGELLAICSTVKVEVAGHDDEALRAIIAEPAQNGARLIACNVTTNEDFDRCAGLGFTGFQGEFFARPRLVRGRGVATSGIGALRSLGDLSGSDLSFEDLDRIIAADIGLSLKLLRYVNSAFFALPRTIGSVREALTMLGARTVSRWATVMALSTIPDAPNELIDIGLRRAHMCEVLAPSGESESCFTVGLFSVADALLDAPMSDVLESLPFSEDVRDALLHHTGPKGDLLAAVIAYENGAFPELPAGCAKPGASLASAYRDAIDWADEIGRAGNDPQSARA</sequence>
<dbReference type="Gene3D" id="3.20.20.450">
    <property type="entry name" value="EAL domain"/>
    <property type="match status" value="1"/>
</dbReference>
<dbReference type="EMBL" id="CADCVP010000020">
    <property type="protein sequence ID" value="CAA9471966.1"/>
    <property type="molecule type" value="Genomic_DNA"/>
</dbReference>
<reference evidence="2" key="1">
    <citation type="submission" date="2020-02" db="EMBL/GenBank/DDBJ databases">
        <authorList>
            <person name="Meier V. D."/>
        </authorList>
    </citation>
    <scope>NUCLEOTIDE SEQUENCE</scope>
    <source>
        <strain evidence="2">AVDCRST_MAG69</strain>
    </source>
</reference>
<evidence type="ECO:0000259" key="1">
    <source>
        <dbReference type="PROSITE" id="PS51833"/>
    </source>
</evidence>
<dbReference type="SUPFAM" id="SSF109604">
    <property type="entry name" value="HD-domain/PDEase-like"/>
    <property type="match status" value="1"/>
</dbReference>
<dbReference type="InterPro" id="IPR035919">
    <property type="entry name" value="EAL_sf"/>
</dbReference>
<gene>
    <name evidence="2" type="ORF">AVDCRST_MAG69-157</name>
</gene>
<dbReference type="AlphaFoldDB" id="A0A6J4RES1"/>
<feature type="domain" description="HDOD" evidence="1">
    <location>
        <begin position="211"/>
        <end position="393"/>
    </location>
</feature>
<dbReference type="PROSITE" id="PS51833">
    <property type="entry name" value="HDOD"/>
    <property type="match status" value="1"/>
</dbReference>
<dbReference type="PANTHER" id="PTHR33525">
    <property type="match status" value="1"/>
</dbReference>
<name>A0A6J4RES1_9ACTN</name>
<dbReference type="InterPro" id="IPR013976">
    <property type="entry name" value="HDOD"/>
</dbReference>
<accession>A0A6J4RES1</accession>
<protein>
    <submittedName>
        <fullName evidence="2">Predicted signal transduction protein</fullName>
    </submittedName>
</protein>
<proteinExistence type="predicted"/>
<dbReference type="PANTHER" id="PTHR33525:SF4">
    <property type="entry name" value="CYCLIC DI-GMP PHOSPHODIESTERASE CDGJ"/>
    <property type="match status" value="1"/>
</dbReference>
<dbReference type="Pfam" id="PF08668">
    <property type="entry name" value="HDOD"/>
    <property type="match status" value="1"/>
</dbReference>
<dbReference type="Gene3D" id="1.10.3210.10">
    <property type="entry name" value="Hypothetical protein af1432"/>
    <property type="match status" value="1"/>
</dbReference>
<evidence type="ECO:0000313" key="2">
    <source>
        <dbReference type="EMBL" id="CAA9471966.1"/>
    </source>
</evidence>
<dbReference type="SUPFAM" id="SSF141868">
    <property type="entry name" value="EAL domain-like"/>
    <property type="match status" value="1"/>
</dbReference>
<dbReference type="InterPro" id="IPR052340">
    <property type="entry name" value="RNase_Y/CdgJ"/>
</dbReference>
<organism evidence="2">
    <name type="scientific">uncultured Solirubrobacteraceae bacterium</name>
    <dbReference type="NCBI Taxonomy" id="1162706"/>
    <lineage>
        <taxon>Bacteria</taxon>
        <taxon>Bacillati</taxon>
        <taxon>Actinomycetota</taxon>
        <taxon>Thermoleophilia</taxon>
        <taxon>Solirubrobacterales</taxon>
        <taxon>Solirubrobacteraceae</taxon>
        <taxon>environmental samples</taxon>
    </lineage>
</organism>
<dbReference type="InterPro" id="IPR014408">
    <property type="entry name" value="dGMP_Pdiesterase_EAL/HD-GYP"/>
</dbReference>